<dbReference type="KEGG" id="aqt:FN924_08260"/>
<proteinExistence type="predicted"/>
<dbReference type="PANTHER" id="PTHR30531:SF12">
    <property type="entry name" value="FLAGELLAR BIOSYNTHETIC PROTEIN FLHB"/>
    <property type="match status" value="1"/>
</dbReference>
<dbReference type="InterPro" id="IPR006135">
    <property type="entry name" value="T3SS_substrate_exporter"/>
</dbReference>
<keyword evidence="2" id="KW-1185">Reference proteome</keyword>
<gene>
    <name evidence="1" type="ORF">FN924_08260</name>
</gene>
<sequence length="106" mass="11773">MSLNGNEKGFSKAAALRYDKEKDTSPKVTALGKGYVAENIIEKAREHEVPIQEDSTLMELLSNLSINESIPEELYQAVAEVFALVYRVDKQAGEFSPSSSEKNLHK</sequence>
<dbReference type="GO" id="GO:0005886">
    <property type="term" value="C:plasma membrane"/>
    <property type="evidence" value="ECO:0007669"/>
    <property type="project" value="TreeGrafter"/>
</dbReference>
<organism evidence="1 2">
    <name type="scientific">Radiobacillus deserti</name>
    <dbReference type="NCBI Taxonomy" id="2594883"/>
    <lineage>
        <taxon>Bacteria</taxon>
        <taxon>Bacillati</taxon>
        <taxon>Bacillota</taxon>
        <taxon>Bacilli</taxon>
        <taxon>Bacillales</taxon>
        <taxon>Bacillaceae</taxon>
        <taxon>Radiobacillus</taxon>
    </lineage>
</organism>
<dbReference type="Gene3D" id="3.40.1690.10">
    <property type="entry name" value="secretion proteins EscU"/>
    <property type="match status" value="1"/>
</dbReference>
<dbReference type="SUPFAM" id="SSF160544">
    <property type="entry name" value="EscU C-terminal domain-like"/>
    <property type="match status" value="1"/>
</dbReference>
<protein>
    <submittedName>
        <fullName evidence="1">EscU/YscU/HrcU family type III secretion system export apparatus switch protein</fullName>
    </submittedName>
</protein>
<reference evidence="1 2" key="1">
    <citation type="submission" date="2019-07" db="EMBL/GenBank/DDBJ databases">
        <authorList>
            <person name="Li J."/>
        </authorList>
    </citation>
    <scope>NUCLEOTIDE SEQUENCE [LARGE SCALE GENOMIC DNA]</scope>
    <source>
        <strain evidence="1 2">TKL69</strain>
    </source>
</reference>
<accession>A0A516KFH2</accession>
<dbReference type="EMBL" id="CP041666">
    <property type="protein sequence ID" value="QDP40161.1"/>
    <property type="molecule type" value="Genomic_DNA"/>
</dbReference>
<dbReference type="Pfam" id="PF01312">
    <property type="entry name" value="Bac_export_2"/>
    <property type="match status" value="1"/>
</dbReference>
<dbReference type="PANTHER" id="PTHR30531">
    <property type="entry name" value="FLAGELLAR BIOSYNTHETIC PROTEIN FLHB"/>
    <property type="match status" value="1"/>
</dbReference>
<evidence type="ECO:0000313" key="1">
    <source>
        <dbReference type="EMBL" id="QDP40161.1"/>
    </source>
</evidence>
<name>A0A516KFH2_9BACI</name>
<evidence type="ECO:0000313" key="2">
    <source>
        <dbReference type="Proteomes" id="UP000315215"/>
    </source>
</evidence>
<dbReference type="GO" id="GO:0009306">
    <property type="term" value="P:protein secretion"/>
    <property type="evidence" value="ECO:0007669"/>
    <property type="project" value="InterPro"/>
</dbReference>
<dbReference type="InterPro" id="IPR029025">
    <property type="entry name" value="T3SS_substrate_exporter_C"/>
</dbReference>
<dbReference type="OrthoDB" id="5244399at2"/>
<dbReference type="AlphaFoldDB" id="A0A516KFH2"/>
<dbReference type="Proteomes" id="UP000315215">
    <property type="component" value="Chromosome"/>
</dbReference>
<dbReference type="RefSeq" id="WP_143893467.1">
    <property type="nucleotide sequence ID" value="NZ_CP041666.1"/>
</dbReference>